<feature type="region of interest" description="Disordered" evidence="5">
    <location>
        <begin position="135"/>
        <end position="169"/>
    </location>
</feature>
<organism evidence="7">
    <name type="scientific">Dunaliella tertiolecta</name>
    <name type="common">Green alga</name>
    <dbReference type="NCBI Taxonomy" id="3047"/>
    <lineage>
        <taxon>Eukaryota</taxon>
        <taxon>Viridiplantae</taxon>
        <taxon>Chlorophyta</taxon>
        <taxon>core chlorophytes</taxon>
        <taxon>Chlorophyceae</taxon>
        <taxon>CS clade</taxon>
        <taxon>Chlamydomonadales</taxon>
        <taxon>Dunaliellaceae</taxon>
        <taxon>Dunaliella</taxon>
    </lineage>
</organism>
<accession>A0A7S3VNE0</accession>
<reference evidence="7" key="1">
    <citation type="submission" date="2021-01" db="EMBL/GenBank/DDBJ databases">
        <authorList>
            <person name="Corre E."/>
            <person name="Pelletier E."/>
            <person name="Niang G."/>
            <person name="Scheremetjew M."/>
            <person name="Finn R."/>
            <person name="Kale V."/>
            <person name="Holt S."/>
            <person name="Cochrane G."/>
            <person name="Meng A."/>
            <person name="Brown T."/>
            <person name="Cohen L."/>
        </authorList>
    </citation>
    <scope>NUCLEOTIDE SEQUENCE</scope>
    <source>
        <strain evidence="7">CCMP1320</strain>
    </source>
</reference>
<keyword evidence="2 6" id="KW-0812">Transmembrane</keyword>
<gene>
    <name evidence="7" type="ORF">DTER00134_LOCUS11883</name>
</gene>
<dbReference type="GO" id="GO:0016236">
    <property type="term" value="P:macroautophagy"/>
    <property type="evidence" value="ECO:0007669"/>
    <property type="project" value="TreeGrafter"/>
</dbReference>
<comment type="subcellular location">
    <subcellularLocation>
        <location evidence="1">Membrane</location>
        <topology evidence="1">Multi-pass membrane protein</topology>
    </subcellularLocation>
</comment>
<dbReference type="PANTHER" id="PTHR21389:SF0">
    <property type="entry name" value="ETOPOSIDE-INDUCED PROTEIN 2.4 HOMOLOG"/>
    <property type="match status" value="1"/>
</dbReference>
<feature type="transmembrane region" description="Helical" evidence="6">
    <location>
        <begin position="35"/>
        <end position="57"/>
    </location>
</feature>
<dbReference type="GO" id="GO:0005783">
    <property type="term" value="C:endoplasmic reticulum"/>
    <property type="evidence" value="ECO:0007669"/>
    <property type="project" value="TreeGrafter"/>
</dbReference>
<feature type="transmembrane region" description="Helical" evidence="6">
    <location>
        <begin position="91"/>
        <end position="113"/>
    </location>
</feature>
<proteinExistence type="predicted"/>
<evidence type="ECO:0000256" key="3">
    <source>
        <dbReference type="ARBA" id="ARBA00022989"/>
    </source>
</evidence>
<evidence type="ECO:0000256" key="6">
    <source>
        <dbReference type="SAM" id="Phobius"/>
    </source>
</evidence>
<protein>
    <submittedName>
        <fullName evidence="7">Uncharacterized protein</fullName>
    </submittedName>
</protein>
<sequence length="375" mass="41464">MGIWVNWRLLCLGIWESLQLHRCVVLFVLDDTHRLWAKVLHCLLLNGCVFLGSLVWWMLALQPLIHWLMATQVVPVTGSMSASIIESLLHALYHACWLVPVYVVTLAVSCSWYDEMATIALQVLHKHKVIAGKQPQEGRPGQAHRPPSDGQSSASVGGPGPAGGSRISASAGSMPLKAQRFPTLRPSPRAATAGFEEVAAQELFRVVLFLVFYGESWLVGQLPYIGPPVYFVLSCWLWAYYCYDYAWALRGFSLPDRLAFFESSAAFFAGYGLLMTLVTLLLPFYIGAAVTALLFPLFVLVACHSDPPAIIATALLKHNRSQQGIQHDSSEGGPARWPGTWRIPIFAMALKPTQWLLHRLLQALHIPGSSRPKAV</sequence>
<keyword evidence="4 6" id="KW-0472">Membrane</keyword>
<feature type="transmembrane region" description="Helical" evidence="6">
    <location>
        <begin position="228"/>
        <end position="246"/>
    </location>
</feature>
<evidence type="ECO:0000313" key="7">
    <source>
        <dbReference type="EMBL" id="CAE0496810.1"/>
    </source>
</evidence>
<dbReference type="PANTHER" id="PTHR21389">
    <property type="entry name" value="P53 INDUCED PROTEIN"/>
    <property type="match status" value="1"/>
</dbReference>
<dbReference type="InterPro" id="IPR059112">
    <property type="entry name" value="CysZ/EI24"/>
</dbReference>
<dbReference type="GO" id="GO:0016020">
    <property type="term" value="C:membrane"/>
    <property type="evidence" value="ECO:0007669"/>
    <property type="project" value="UniProtKB-SubCell"/>
</dbReference>
<keyword evidence="3 6" id="KW-1133">Transmembrane helix</keyword>
<feature type="transmembrane region" description="Helical" evidence="6">
    <location>
        <begin position="284"/>
        <end position="303"/>
    </location>
</feature>
<dbReference type="Pfam" id="PF07264">
    <property type="entry name" value="EI24"/>
    <property type="match status" value="1"/>
</dbReference>
<name>A0A7S3VNE0_DUNTE</name>
<feature type="transmembrane region" description="Helical" evidence="6">
    <location>
        <begin position="258"/>
        <end position="278"/>
    </location>
</feature>
<feature type="transmembrane region" description="Helical" evidence="6">
    <location>
        <begin position="203"/>
        <end position="222"/>
    </location>
</feature>
<evidence type="ECO:0000256" key="1">
    <source>
        <dbReference type="ARBA" id="ARBA00004141"/>
    </source>
</evidence>
<evidence type="ECO:0000256" key="2">
    <source>
        <dbReference type="ARBA" id="ARBA00022692"/>
    </source>
</evidence>
<dbReference type="EMBL" id="HBIP01020014">
    <property type="protein sequence ID" value="CAE0496810.1"/>
    <property type="molecule type" value="Transcribed_RNA"/>
</dbReference>
<evidence type="ECO:0000256" key="4">
    <source>
        <dbReference type="ARBA" id="ARBA00023136"/>
    </source>
</evidence>
<dbReference type="AlphaFoldDB" id="A0A7S3VNE0"/>
<evidence type="ECO:0000256" key="5">
    <source>
        <dbReference type="SAM" id="MobiDB-lite"/>
    </source>
</evidence>